<dbReference type="InterPro" id="IPR004852">
    <property type="entry name" value="Di-haem_cyt_c_peroxidsae"/>
</dbReference>
<evidence type="ECO:0000313" key="12">
    <source>
        <dbReference type="Proteomes" id="UP000248840"/>
    </source>
</evidence>
<dbReference type="Gene3D" id="1.10.760.10">
    <property type="entry name" value="Cytochrome c-like domain"/>
    <property type="match status" value="2"/>
</dbReference>
<feature type="binding site" description="axial binding residue" evidence="9">
    <location>
        <position position="213"/>
    </location>
    <ligand>
        <name>heme c</name>
        <dbReference type="ChEBI" id="CHEBI:61717"/>
        <label>2</label>
    </ligand>
    <ligandPart>
        <name>Fe</name>
        <dbReference type="ChEBI" id="CHEBI:18248"/>
    </ligandPart>
</feature>
<evidence type="ECO:0000259" key="10">
    <source>
        <dbReference type="PROSITE" id="PS51007"/>
    </source>
</evidence>
<dbReference type="PANTHER" id="PTHR30600">
    <property type="entry name" value="CYTOCHROME C PEROXIDASE-RELATED"/>
    <property type="match status" value="1"/>
</dbReference>
<evidence type="ECO:0000256" key="6">
    <source>
        <dbReference type="ARBA" id="ARBA00023002"/>
    </source>
</evidence>
<evidence type="ECO:0000313" key="11">
    <source>
        <dbReference type="EMBL" id="RAR70825.1"/>
    </source>
</evidence>
<gene>
    <name evidence="11" type="ORF">CLV55_10976</name>
</gene>
<dbReference type="Pfam" id="PF03150">
    <property type="entry name" value="CCP_MauG"/>
    <property type="match status" value="1"/>
</dbReference>
<dbReference type="GO" id="GO:0009055">
    <property type="term" value="F:electron transfer activity"/>
    <property type="evidence" value="ECO:0007669"/>
    <property type="project" value="InterPro"/>
</dbReference>
<dbReference type="PANTHER" id="PTHR30600:SF10">
    <property type="entry name" value="BLL6722 PROTEIN"/>
    <property type="match status" value="1"/>
</dbReference>
<evidence type="ECO:0000256" key="4">
    <source>
        <dbReference type="ARBA" id="ARBA00022729"/>
    </source>
</evidence>
<dbReference type="Proteomes" id="UP000248840">
    <property type="component" value="Unassembled WGS sequence"/>
</dbReference>
<dbReference type="InterPro" id="IPR009056">
    <property type="entry name" value="Cyt_c-like_dom"/>
</dbReference>
<comment type="cofactor">
    <cofactor evidence="8">
        <name>heme</name>
        <dbReference type="ChEBI" id="CHEBI:30413"/>
    </cofactor>
    <text evidence="8">Binds 2 heme groups.</text>
</comment>
<evidence type="ECO:0000256" key="3">
    <source>
        <dbReference type="ARBA" id="ARBA00022723"/>
    </source>
</evidence>
<dbReference type="GO" id="GO:0042597">
    <property type="term" value="C:periplasmic space"/>
    <property type="evidence" value="ECO:0007669"/>
    <property type="project" value="UniProtKB-SubCell"/>
</dbReference>
<keyword evidence="6" id="KW-0560">Oxidoreductase</keyword>
<evidence type="ECO:0000256" key="2">
    <source>
        <dbReference type="ARBA" id="ARBA00022617"/>
    </source>
</evidence>
<comment type="caution">
    <text evidence="11">The sequence shown here is derived from an EMBL/GenBank/DDBJ whole genome shotgun (WGS) entry which is preliminary data.</text>
</comment>
<keyword evidence="11" id="KW-0575">Peroxidase</keyword>
<evidence type="ECO:0000256" key="1">
    <source>
        <dbReference type="ARBA" id="ARBA00004418"/>
    </source>
</evidence>
<evidence type="ECO:0000256" key="9">
    <source>
        <dbReference type="PIRSR" id="PIRSR000294-2"/>
    </source>
</evidence>
<keyword evidence="7 9" id="KW-0408">Iron</keyword>
<dbReference type="PROSITE" id="PS51007">
    <property type="entry name" value="CYTC"/>
    <property type="match status" value="1"/>
</dbReference>
<reference evidence="11 12" key="1">
    <citation type="submission" date="2018-06" db="EMBL/GenBank/DDBJ databases">
        <title>Genomic Encyclopedia of Archaeal and Bacterial Type Strains, Phase II (KMG-II): from individual species to whole genera.</title>
        <authorList>
            <person name="Goeker M."/>
        </authorList>
    </citation>
    <scope>NUCLEOTIDE SEQUENCE [LARGE SCALE GENOMIC DNA]</scope>
    <source>
        <strain evidence="11 12">DSM 25663</strain>
    </source>
</reference>
<proteinExistence type="predicted"/>
<comment type="PTM">
    <text evidence="8">Binds 2 heme groups per subunit.</text>
</comment>
<keyword evidence="12" id="KW-1185">Reference proteome</keyword>
<dbReference type="InterPro" id="IPR036909">
    <property type="entry name" value="Cyt_c-like_dom_sf"/>
</dbReference>
<organism evidence="11 12">
    <name type="scientific">Flavobacterium aciduliphilum</name>
    <dbReference type="NCBI Taxonomy" id="1101402"/>
    <lineage>
        <taxon>Bacteria</taxon>
        <taxon>Pseudomonadati</taxon>
        <taxon>Bacteroidota</taxon>
        <taxon>Flavobacteriia</taxon>
        <taxon>Flavobacteriales</taxon>
        <taxon>Flavobacteriaceae</taxon>
        <taxon>Flavobacterium</taxon>
    </lineage>
</organism>
<keyword evidence="5" id="KW-0574">Periplasm</keyword>
<feature type="binding site" description="covalent" evidence="8">
    <location>
        <position position="212"/>
    </location>
    <ligand>
        <name>heme c</name>
        <dbReference type="ChEBI" id="CHEBI:61717"/>
        <label>2</label>
    </ligand>
</feature>
<protein>
    <submittedName>
        <fullName evidence="11">Cytochrome c peroxidase</fullName>
    </submittedName>
</protein>
<dbReference type="Pfam" id="PF00034">
    <property type="entry name" value="Cytochrom_C"/>
    <property type="match status" value="1"/>
</dbReference>
<dbReference type="InterPro" id="IPR051395">
    <property type="entry name" value="Cytochrome_c_Peroxidase/MauG"/>
</dbReference>
<dbReference type="GO" id="GO:0020037">
    <property type="term" value="F:heme binding"/>
    <property type="evidence" value="ECO:0007669"/>
    <property type="project" value="InterPro"/>
</dbReference>
<evidence type="ECO:0000256" key="5">
    <source>
        <dbReference type="ARBA" id="ARBA00022764"/>
    </source>
</evidence>
<feature type="binding site" description="covalent" evidence="8">
    <location>
        <position position="64"/>
    </location>
    <ligand>
        <name>heme c</name>
        <dbReference type="ChEBI" id="CHEBI:61717"/>
        <label>1</label>
    </ligand>
</feature>
<keyword evidence="3 9" id="KW-0479">Metal-binding</keyword>
<keyword evidence="4" id="KW-0732">Signal</keyword>
<name>A0A328YDY0_9FLAO</name>
<keyword evidence="2 8" id="KW-0349">Heme</keyword>
<dbReference type="PIRSF" id="PIRSF000294">
    <property type="entry name" value="Cytochrome-c_peroxidase"/>
    <property type="match status" value="1"/>
</dbReference>
<evidence type="ECO:0000256" key="8">
    <source>
        <dbReference type="PIRSR" id="PIRSR000294-1"/>
    </source>
</evidence>
<comment type="subcellular location">
    <subcellularLocation>
        <location evidence="1">Periplasm</location>
    </subcellularLocation>
</comment>
<feature type="binding site" description="covalent" evidence="8">
    <location>
        <position position="209"/>
    </location>
    <ligand>
        <name>heme c</name>
        <dbReference type="ChEBI" id="CHEBI:61717"/>
        <label>2</label>
    </ligand>
</feature>
<evidence type="ECO:0000256" key="7">
    <source>
        <dbReference type="ARBA" id="ARBA00023004"/>
    </source>
</evidence>
<dbReference type="GO" id="GO:0046872">
    <property type="term" value="F:metal ion binding"/>
    <property type="evidence" value="ECO:0007669"/>
    <property type="project" value="UniProtKB-KW"/>
</dbReference>
<dbReference type="InterPro" id="IPR026259">
    <property type="entry name" value="MauG/Cytc_peroxidase"/>
</dbReference>
<feature type="binding site" description="covalent" evidence="8">
    <location>
        <position position="67"/>
    </location>
    <ligand>
        <name>heme c</name>
        <dbReference type="ChEBI" id="CHEBI:61717"/>
        <label>1</label>
    </ligand>
</feature>
<feature type="binding site" description="axial binding residue" evidence="9">
    <location>
        <position position="68"/>
    </location>
    <ligand>
        <name>heme c</name>
        <dbReference type="ChEBI" id="CHEBI:61717"/>
        <label>1</label>
    </ligand>
    <ligandPart>
        <name>Fe</name>
        <dbReference type="ChEBI" id="CHEBI:18248"/>
    </ligandPart>
</feature>
<sequence>MIFLLTFVFLISWRNIDNAFFVVPKGWPKPSYNFAKNPLSQKGFELGRQLFYDPVLSKDSTISCASCHLQYTGFAHTDHALSHGIEGRIGTRNAMPIMNLAWSKAFHWDGGVISLETQPINPITNPLEMDQPLVEVLRKLNQSKKYKGLFYNVFGDSVVTTKNVLKAMAQFTVCLETYNSKFDKVMRHEKDVFFTQQENNGFRLFRQNCITCHSDPLFTNNRFADNGLPLDKDYNDYGRVKITLNPKDSFNFKVPTLRNIEFTYPYMHDGRFKKLRDVLNFYTDGIVKRNTLAKELQNPIRLTDDEKKDVIAFLLTLTDKEFLFNPKFSVPKVITNP</sequence>
<dbReference type="EMBL" id="QLSZ01000009">
    <property type="protein sequence ID" value="RAR70825.1"/>
    <property type="molecule type" value="Genomic_DNA"/>
</dbReference>
<dbReference type="SUPFAM" id="SSF46626">
    <property type="entry name" value="Cytochrome c"/>
    <property type="match status" value="2"/>
</dbReference>
<dbReference type="AlphaFoldDB" id="A0A328YDY0"/>
<accession>A0A328YDY0</accession>
<feature type="domain" description="Cytochrome c" evidence="10">
    <location>
        <begin position="196"/>
        <end position="318"/>
    </location>
</feature>
<dbReference type="GO" id="GO:0004130">
    <property type="term" value="F:cytochrome-c peroxidase activity"/>
    <property type="evidence" value="ECO:0007669"/>
    <property type="project" value="TreeGrafter"/>
</dbReference>